<proteinExistence type="predicted"/>
<organism evidence="1 3">
    <name type="scientific">Linum tenue</name>
    <dbReference type="NCBI Taxonomy" id="586396"/>
    <lineage>
        <taxon>Eukaryota</taxon>
        <taxon>Viridiplantae</taxon>
        <taxon>Streptophyta</taxon>
        <taxon>Embryophyta</taxon>
        <taxon>Tracheophyta</taxon>
        <taxon>Spermatophyta</taxon>
        <taxon>Magnoliopsida</taxon>
        <taxon>eudicotyledons</taxon>
        <taxon>Gunneridae</taxon>
        <taxon>Pentapetalae</taxon>
        <taxon>rosids</taxon>
        <taxon>fabids</taxon>
        <taxon>Malpighiales</taxon>
        <taxon>Linaceae</taxon>
        <taxon>Linum</taxon>
    </lineage>
</organism>
<protein>
    <submittedName>
        <fullName evidence="1">Uncharacterized protein</fullName>
    </submittedName>
</protein>
<sequence>MDELMECDFGRWRFWFHFDLWPIINQHSLLQFQ</sequence>
<name>A0AAV0HYY6_9ROSI</name>
<gene>
    <name evidence="2" type="ORF">LITE_LOCUS12593</name>
    <name evidence="1" type="ORF">LITE_LOCUS6757</name>
</gene>
<dbReference type="EMBL" id="CAMGYJ010000003">
    <property type="protein sequence ID" value="CAI0390501.1"/>
    <property type="molecule type" value="Genomic_DNA"/>
</dbReference>
<dbReference type="EMBL" id="CAMGYJ010000004">
    <property type="protein sequence ID" value="CAI0404743.1"/>
    <property type="molecule type" value="Genomic_DNA"/>
</dbReference>
<dbReference type="AlphaFoldDB" id="A0AAV0HYY6"/>
<evidence type="ECO:0000313" key="3">
    <source>
        <dbReference type="Proteomes" id="UP001154282"/>
    </source>
</evidence>
<dbReference type="Proteomes" id="UP001154282">
    <property type="component" value="Unassembled WGS sequence"/>
</dbReference>
<evidence type="ECO:0000313" key="1">
    <source>
        <dbReference type="EMBL" id="CAI0390501.1"/>
    </source>
</evidence>
<keyword evidence="3" id="KW-1185">Reference proteome</keyword>
<evidence type="ECO:0000313" key="2">
    <source>
        <dbReference type="EMBL" id="CAI0404743.1"/>
    </source>
</evidence>
<reference evidence="1" key="1">
    <citation type="submission" date="2022-08" db="EMBL/GenBank/DDBJ databases">
        <authorList>
            <person name="Gutierrez-Valencia J."/>
        </authorList>
    </citation>
    <scope>NUCLEOTIDE SEQUENCE</scope>
</reference>
<comment type="caution">
    <text evidence="1">The sequence shown here is derived from an EMBL/GenBank/DDBJ whole genome shotgun (WGS) entry which is preliminary data.</text>
</comment>
<accession>A0AAV0HYY6</accession>